<dbReference type="AlphaFoldDB" id="G0U794"/>
<dbReference type="OMA" id="FEDKKCN"/>
<gene>
    <name evidence="1" type="ORF">TVY486_1007970</name>
</gene>
<name>G0U794_TRYVY</name>
<proteinExistence type="predicted"/>
<dbReference type="Gene3D" id="3.10.129.10">
    <property type="entry name" value="Hotdog Thioesterase"/>
    <property type="match status" value="1"/>
</dbReference>
<dbReference type="EMBL" id="HE573026">
    <property type="protein sequence ID" value="CCC51751.1"/>
    <property type="molecule type" value="Genomic_DNA"/>
</dbReference>
<reference evidence="1" key="1">
    <citation type="journal article" date="2012" name="Proc. Natl. Acad. Sci. U.S.A.">
        <title>Antigenic diversity is generated by distinct evolutionary mechanisms in African trypanosome species.</title>
        <authorList>
            <person name="Jackson A.P."/>
            <person name="Berry A."/>
            <person name="Aslett M."/>
            <person name="Allison H.C."/>
            <person name="Burton P."/>
            <person name="Vavrova-Anderson J."/>
            <person name="Brown R."/>
            <person name="Browne H."/>
            <person name="Corton N."/>
            <person name="Hauser H."/>
            <person name="Gamble J."/>
            <person name="Gilderthorp R."/>
            <person name="Marcello L."/>
            <person name="McQuillan J."/>
            <person name="Otto T.D."/>
            <person name="Quail M.A."/>
            <person name="Sanders M.J."/>
            <person name="van Tonder A."/>
            <person name="Ginger M.L."/>
            <person name="Field M.C."/>
            <person name="Barry J.D."/>
            <person name="Hertz-Fowler C."/>
            <person name="Berriman M."/>
        </authorList>
    </citation>
    <scope>NUCLEOTIDE SEQUENCE</scope>
    <source>
        <strain evidence="1">Y486</strain>
    </source>
</reference>
<evidence type="ECO:0008006" key="2">
    <source>
        <dbReference type="Google" id="ProtNLM"/>
    </source>
</evidence>
<dbReference type="PANTHER" id="PTHR21660">
    <property type="entry name" value="THIOESTERASE SUPERFAMILY MEMBER-RELATED"/>
    <property type="match status" value="1"/>
</dbReference>
<protein>
    <recommendedName>
        <fullName evidence="2">Thioesterase domain-containing protein</fullName>
    </recommendedName>
</protein>
<dbReference type="PANTHER" id="PTHR21660:SF56">
    <property type="entry name" value="THIOESTERASE DOMAIN-CONTAINING PROTEIN"/>
    <property type="match status" value="1"/>
</dbReference>
<sequence length="181" mass="19323">MTVGTSVQHIYSVVSERERNIRTVIMQKGLLRGGSVAIAQVQKEAARFMGASDSFGVGVMRAVEFMPESVRAHADGSLGFAWKARQAALNSFKSTHGGALATLADAFTRIHLGASSPGLDISSVSFEINYLNAIVENAECTCVTRLLGGNGAGLHQMEYAFQDMEAQKVFARGVHILSCGQ</sequence>
<dbReference type="SUPFAM" id="SSF54637">
    <property type="entry name" value="Thioesterase/thiol ester dehydrase-isomerase"/>
    <property type="match status" value="1"/>
</dbReference>
<dbReference type="VEuPathDB" id="TriTrypDB:TvY486_1007970"/>
<dbReference type="InterPro" id="IPR029069">
    <property type="entry name" value="HotDog_dom_sf"/>
</dbReference>
<dbReference type="InterPro" id="IPR039298">
    <property type="entry name" value="ACOT13"/>
</dbReference>
<dbReference type="GO" id="GO:0047617">
    <property type="term" value="F:fatty acyl-CoA hydrolase activity"/>
    <property type="evidence" value="ECO:0007669"/>
    <property type="project" value="InterPro"/>
</dbReference>
<organism evidence="1">
    <name type="scientific">Trypanosoma vivax (strain Y486)</name>
    <dbReference type="NCBI Taxonomy" id="1055687"/>
    <lineage>
        <taxon>Eukaryota</taxon>
        <taxon>Discoba</taxon>
        <taxon>Euglenozoa</taxon>
        <taxon>Kinetoplastea</taxon>
        <taxon>Metakinetoplastina</taxon>
        <taxon>Trypanosomatida</taxon>
        <taxon>Trypanosomatidae</taxon>
        <taxon>Trypanosoma</taxon>
        <taxon>Duttonella</taxon>
    </lineage>
</organism>
<accession>G0U794</accession>
<evidence type="ECO:0000313" key="1">
    <source>
        <dbReference type="EMBL" id="CCC51751.1"/>
    </source>
</evidence>